<sequence length="126" mass="13442">MAQILLHGTLHVTIYEADSLSTRASAGAPRFLRKVGENSTPSSGYLENSHASGSIRCNSSRSDHVSSDSGLPLHLIRYLLRSPTFVELMSSLKTMSSFSAIGIFEISLEVEVGLGFSQGGVTQGLI</sequence>
<reference evidence="1 2" key="1">
    <citation type="journal article" date="2024" name="Plant Biotechnol. J.">
        <title>Dendrobium thyrsiflorum genome and its molecular insights into genes involved in important horticultural traits.</title>
        <authorList>
            <person name="Chen B."/>
            <person name="Wang J.Y."/>
            <person name="Zheng P.J."/>
            <person name="Li K.L."/>
            <person name="Liang Y.M."/>
            <person name="Chen X.F."/>
            <person name="Zhang C."/>
            <person name="Zhao X."/>
            <person name="He X."/>
            <person name="Zhang G.Q."/>
            <person name="Liu Z.J."/>
            <person name="Xu Q."/>
        </authorList>
    </citation>
    <scope>NUCLEOTIDE SEQUENCE [LARGE SCALE GENOMIC DNA]</scope>
    <source>
        <strain evidence="1">GZMU011</strain>
    </source>
</reference>
<accession>A0ABD0VFE2</accession>
<dbReference type="Proteomes" id="UP001552299">
    <property type="component" value="Unassembled WGS sequence"/>
</dbReference>
<proteinExistence type="predicted"/>
<protein>
    <submittedName>
        <fullName evidence="1">Uncharacterized protein</fullName>
    </submittedName>
</protein>
<organism evidence="1 2">
    <name type="scientific">Dendrobium thyrsiflorum</name>
    <name type="common">Pinecone-like raceme dendrobium</name>
    <name type="synonym">Orchid</name>
    <dbReference type="NCBI Taxonomy" id="117978"/>
    <lineage>
        <taxon>Eukaryota</taxon>
        <taxon>Viridiplantae</taxon>
        <taxon>Streptophyta</taxon>
        <taxon>Embryophyta</taxon>
        <taxon>Tracheophyta</taxon>
        <taxon>Spermatophyta</taxon>
        <taxon>Magnoliopsida</taxon>
        <taxon>Liliopsida</taxon>
        <taxon>Asparagales</taxon>
        <taxon>Orchidaceae</taxon>
        <taxon>Epidendroideae</taxon>
        <taxon>Malaxideae</taxon>
        <taxon>Dendrobiinae</taxon>
        <taxon>Dendrobium</taxon>
    </lineage>
</organism>
<evidence type="ECO:0000313" key="2">
    <source>
        <dbReference type="Proteomes" id="UP001552299"/>
    </source>
</evidence>
<keyword evidence="2" id="KW-1185">Reference proteome</keyword>
<name>A0ABD0VFE2_DENTH</name>
<evidence type="ECO:0000313" key="1">
    <source>
        <dbReference type="EMBL" id="KAL0923854.1"/>
    </source>
</evidence>
<dbReference type="AlphaFoldDB" id="A0ABD0VFE2"/>
<dbReference type="EMBL" id="JANQDX010000005">
    <property type="protein sequence ID" value="KAL0923854.1"/>
    <property type="molecule type" value="Genomic_DNA"/>
</dbReference>
<gene>
    <name evidence="1" type="ORF">M5K25_004633</name>
</gene>
<comment type="caution">
    <text evidence="1">The sequence shown here is derived from an EMBL/GenBank/DDBJ whole genome shotgun (WGS) entry which is preliminary data.</text>
</comment>